<feature type="signal peptide" evidence="1">
    <location>
        <begin position="1"/>
        <end position="15"/>
    </location>
</feature>
<proteinExistence type="predicted"/>
<evidence type="ECO:0000256" key="1">
    <source>
        <dbReference type="SAM" id="SignalP"/>
    </source>
</evidence>
<sequence length="202" mass="23693">MLLLSLAIFSACISALPNTTVCTFLPNPSPNITTNAPQKSKWRYTRVNLYQELIEDRARQKWCLLEFFDSHKKKKGLQCVAVHLPLQSFSSWKEMITTNLTRSYDDNTPITDEHRIVHGYLGVKNMQDNGGDEDYFTMRWAVIYVDDRESDWLFFTYKSKVMSWYTWVDMKGGGRAKCSRTNWWVDNGRDRWTTKCTSQCNK</sequence>
<evidence type="ECO:0000313" key="3">
    <source>
        <dbReference type="Proteomes" id="UP000799424"/>
    </source>
</evidence>
<keyword evidence="3" id="KW-1185">Reference proteome</keyword>
<dbReference type="AlphaFoldDB" id="A0A6A7AEW7"/>
<dbReference type="EMBL" id="MU006218">
    <property type="protein sequence ID" value="KAF2831703.1"/>
    <property type="molecule type" value="Genomic_DNA"/>
</dbReference>
<dbReference type="Proteomes" id="UP000799424">
    <property type="component" value="Unassembled WGS sequence"/>
</dbReference>
<protein>
    <submittedName>
        <fullName evidence="2">Uncharacterized protein</fullName>
    </submittedName>
</protein>
<feature type="chain" id="PRO_5025600971" evidence="1">
    <location>
        <begin position="16"/>
        <end position="202"/>
    </location>
</feature>
<organism evidence="2 3">
    <name type="scientific">Ophiobolus disseminans</name>
    <dbReference type="NCBI Taxonomy" id="1469910"/>
    <lineage>
        <taxon>Eukaryota</taxon>
        <taxon>Fungi</taxon>
        <taxon>Dikarya</taxon>
        <taxon>Ascomycota</taxon>
        <taxon>Pezizomycotina</taxon>
        <taxon>Dothideomycetes</taxon>
        <taxon>Pleosporomycetidae</taxon>
        <taxon>Pleosporales</taxon>
        <taxon>Pleosporineae</taxon>
        <taxon>Phaeosphaeriaceae</taxon>
        <taxon>Ophiobolus</taxon>
    </lineage>
</organism>
<evidence type="ECO:0000313" key="2">
    <source>
        <dbReference type="EMBL" id="KAF2831703.1"/>
    </source>
</evidence>
<gene>
    <name evidence="2" type="ORF">CC86DRAFT_402210</name>
</gene>
<name>A0A6A7AEW7_9PLEO</name>
<keyword evidence="1" id="KW-0732">Signal</keyword>
<reference evidence="2" key="1">
    <citation type="journal article" date="2020" name="Stud. Mycol.">
        <title>101 Dothideomycetes genomes: a test case for predicting lifestyles and emergence of pathogens.</title>
        <authorList>
            <person name="Haridas S."/>
            <person name="Albert R."/>
            <person name="Binder M."/>
            <person name="Bloem J."/>
            <person name="Labutti K."/>
            <person name="Salamov A."/>
            <person name="Andreopoulos B."/>
            <person name="Baker S."/>
            <person name="Barry K."/>
            <person name="Bills G."/>
            <person name="Bluhm B."/>
            <person name="Cannon C."/>
            <person name="Castanera R."/>
            <person name="Culley D."/>
            <person name="Daum C."/>
            <person name="Ezra D."/>
            <person name="Gonzalez J."/>
            <person name="Henrissat B."/>
            <person name="Kuo A."/>
            <person name="Liang C."/>
            <person name="Lipzen A."/>
            <person name="Lutzoni F."/>
            <person name="Magnuson J."/>
            <person name="Mondo S."/>
            <person name="Nolan M."/>
            <person name="Ohm R."/>
            <person name="Pangilinan J."/>
            <person name="Park H.-J."/>
            <person name="Ramirez L."/>
            <person name="Alfaro M."/>
            <person name="Sun H."/>
            <person name="Tritt A."/>
            <person name="Yoshinaga Y."/>
            <person name="Zwiers L.-H."/>
            <person name="Turgeon B."/>
            <person name="Goodwin S."/>
            <person name="Spatafora J."/>
            <person name="Crous P."/>
            <person name="Grigoriev I."/>
        </authorList>
    </citation>
    <scope>NUCLEOTIDE SEQUENCE</scope>
    <source>
        <strain evidence="2">CBS 113818</strain>
    </source>
</reference>
<accession>A0A6A7AEW7</accession>